<dbReference type="Proteomes" id="UP001230504">
    <property type="component" value="Unassembled WGS sequence"/>
</dbReference>
<dbReference type="RefSeq" id="XP_060407277.1">
    <property type="nucleotide sequence ID" value="XM_060562856.1"/>
</dbReference>
<name>A0AAD8UX68_9PEZI</name>
<evidence type="ECO:0000313" key="2">
    <source>
        <dbReference type="Proteomes" id="UP001230504"/>
    </source>
</evidence>
<gene>
    <name evidence="1" type="ORF">LY79DRAFT_663942</name>
</gene>
<organism evidence="1 2">
    <name type="scientific">Colletotrichum navitas</name>
    <dbReference type="NCBI Taxonomy" id="681940"/>
    <lineage>
        <taxon>Eukaryota</taxon>
        <taxon>Fungi</taxon>
        <taxon>Dikarya</taxon>
        <taxon>Ascomycota</taxon>
        <taxon>Pezizomycotina</taxon>
        <taxon>Sordariomycetes</taxon>
        <taxon>Hypocreomycetidae</taxon>
        <taxon>Glomerellales</taxon>
        <taxon>Glomerellaceae</taxon>
        <taxon>Colletotrichum</taxon>
        <taxon>Colletotrichum graminicola species complex</taxon>
    </lineage>
</organism>
<reference evidence="1" key="1">
    <citation type="submission" date="2021-06" db="EMBL/GenBank/DDBJ databases">
        <title>Comparative genomics, transcriptomics and evolutionary studies reveal genomic signatures of adaptation to plant cell wall in hemibiotrophic fungi.</title>
        <authorList>
            <consortium name="DOE Joint Genome Institute"/>
            <person name="Baroncelli R."/>
            <person name="Diaz J.F."/>
            <person name="Benocci T."/>
            <person name="Peng M."/>
            <person name="Battaglia E."/>
            <person name="Haridas S."/>
            <person name="Andreopoulos W."/>
            <person name="Labutti K."/>
            <person name="Pangilinan J."/>
            <person name="Floch G.L."/>
            <person name="Makela M.R."/>
            <person name="Henrissat B."/>
            <person name="Grigoriev I.V."/>
            <person name="Crouch J.A."/>
            <person name="De Vries R.P."/>
            <person name="Sukno S.A."/>
            <person name="Thon M.R."/>
        </authorList>
    </citation>
    <scope>NUCLEOTIDE SEQUENCE</scope>
    <source>
        <strain evidence="1">CBS 125086</strain>
    </source>
</reference>
<dbReference type="AlphaFoldDB" id="A0AAD8UX68"/>
<evidence type="ECO:0000313" key="1">
    <source>
        <dbReference type="EMBL" id="KAK1566043.1"/>
    </source>
</evidence>
<dbReference type="EMBL" id="JAHLJV010000169">
    <property type="protein sequence ID" value="KAK1566043.1"/>
    <property type="molecule type" value="Genomic_DNA"/>
</dbReference>
<protein>
    <submittedName>
        <fullName evidence="1">Uncharacterized protein</fullName>
    </submittedName>
</protein>
<sequence length="137" mass="14910">MENFLIALIVSISSNVDSILVTSYQQLRLVHFPYSTMTAEASLNAGQPKPKDLEIAEKHLPAPAVLTKVSRVSRLPVPLPSPCRCQLPMSRAHRAPYLNCICLVCCVNNIIGPQAFLALEAHFYGIGCEVIVGCTFG</sequence>
<keyword evidence="2" id="KW-1185">Reference proteome</keyword>
<comment type="caution">
    <text evidence="1">The sequence shown here is derived from an EMBL/GenBank/DDBJ whole genome shotgun (WGS) entry which is preliminary data.</text>
</comment>
<dbReference type="GeneID" id="85447096"/>
<proteinExistence type="predicted"/>
<accession>A0AAD8UX68</accession>